<feature type="region of interest" description="Disordered" evidence="1">
    <location>
        <begin position="63"/>
        <end position="113"/>
    </location>
</feature>
<evidence type="ECO:0000313" key="3">
    <source>
        <dbReference type="Proteomes" id="UP000011976"/>
    </source>
</evidence>
<evidence type="ECO:0000256" key="1">
    <source>
        <dbReference type="SAM" id="MobiDB-lite"/>
    </source>
</evidence>
<feature type="region of interest" description="Disordered" evidence="1">
    <location>
        <begin position="1"/>
        <end position="24"/>
    </location>
</feature>
<dbReference type="EMBL" id="DF196786">
    <property type="protein sequence ID" value="GAC76354.1"/>
    <property type="molecule type" value="Genomic_DNA"/>
</dbReference>
<protein>
    <submittedName>
        <fullName evidence="2">Uncharacterized protein</fullName>
    </submittedName>
</protein>
<feature type="compositionally biased region" description="Low complexity" evidence="1">
    <location>
        <begin position="65"/>
        <end position="75"/>
    </location>
</feature>
<sequence>MDHTQSRLDAPASFQDRVGSRQQGLQSYTFTMLAAEVERARRGSSHWSARSSQAVRYREIKEAAPGRPARALPPRQSAPSSETVSARPLTIGRPKAESYSPANSLHLTTPRRRGYSPLRAPHAILGVGECHSSAALATPTQAGPSRFLHASRKDTTAGVDFAVGDPDAGISLGSSLITFTNTIAARHLTVEGRFFDRLGQL</sequence>
<evidence type="ECO:0000313" key="2">
    <source>
        <dbReference type="EMBL" id="GAC76354.1"/>
    </source>
</evidence>
<organism evidence="2 3">
    <name type="scientific">Pseudozyma antarctica (strain T-34)</name>
    <name type="common">Yeast</name>
    <name type="synonym">Candida antarctica</name>
    <dbReference type="NCBI Taxonomy" id="1151754"/>
    <lineage>
        <taxon>Eukaryota</taxon>
        <taxon>Fungi</taxon>
        <taxon>Dikarya</taxon>
        <taxon>Basidiomycota</taxon>
        <taxon>Ustilaginomycotina</taxon>
        <taxon>Ustilaginomycetes</taxon>
        <taxon>Ustilaginales</taxon>
        <taxon>Ustilaginaceae</taxon>
        <taxon>Moesziomyces</taxon>
    </lineage>
</organism>
<dbReference type="Proteomes" id="UP000011976">
    <property type="component" value="Unassembled WGS sequence"/>
</dbReference>
<dbReference type="AlphaFoldDB" id="M9LZC1"/>
<proteinExistence type="predicted"/>
<accession>M9LZC1</accession>
<name>M9LZC1_PSEA3</name>
<gene>
    <name evidence="2" type="ORF">PANT_20d00072</name>
</gene>
<reference evidence="3" key="1">
    <citation type="journal article" date="2013" name="Genome Announc.">
        <title>Genome sequence of the basidiomycetous yeast Pseudozyma antarctica T-34, a producer of the glycolipid biosurfactants mannosylerythritol lipids.</title>
        <authorList>
            <person name="Morita T."/>
            <person name="Koike H."/>
            <person name="Koyama Y."/>
            <person name="Hagiwara H."/>
            <person name="Ito E."/>
            <person name="Fukuoka T."/>
            <person name="Imura T."/>
            <person name="Machida M."/>
            <person name="Kitamoto D."/>
        </authorList>
    </citation>
    <scope>NUCLEOTIDE SEQUENCE [LARGE SCALE GENOMIC DNA]</scope>
    <source>
        <strain evidence="3">T-34</strain>
    </source>
</reference>